<comment type="caution">
    <text evidence="2">The sequence shown here is derived from an EMBL/GenBank/DDBJ whole genome shotgun (WGS) entry which is preliminary data.</text>
</comment>
<dbReference type="RefSeq" id="XP_056041584.1">
    <property type="nucleotide sequence ID" value="XM_056188284.1"/>
</dbReference>
<dbReference type="Gene3D" id="1.20.120.520">
    <property type="entry name" value="nmb1532 protein domain like"/>
    <property type="match status" value="1"/>
</dbReference>
<dbReference type="InterPro" id="IPR053206">
    <property type="entry name" value="Dimeric_xanthone_biosynth"/>
</dbReference>
<accession>A0AAD7QMU2</accession>
<evidence type="ECO:0000313" key="3">
    <source>
        <dbReference type="Proteomes" id="UP001217417"/>
    </source>
</evidence>
<dbReference type="GeneID" id="80883450"/>
<keyword evidence="3" id="KW-1185">Reference proteome</keyword>
<evidence type="ECO:0000313" key="2">
    <source>
        <dbReference type="EMBL" id="KAJ8098134.1"/>
    </source>
</evidence>
<dbReference type="Proteomes" id="UP001217417">
    <property type="component" value="Unassembled WGS sequence"/>
</dbReference>
<reference evidence="2" key="1">
    <citation type="submission" date="2023-03" db="EMBL/GenBank/DDBJ databases">
        <title>Near-Complete genome sequence of Lipomyces tetrasporous NRRL Y-64009, an oleaginous yeast capable of growing on lignocellulosic hydrolysates.</title>
        <authorList>
            <consortium name="Lawrence Berkeley National Laboratory"/>
            <person name="Jagtap S.S."/>
            <person name="Liu J.-J."/>
            <person name="Walukiewicz H.E."/>
            <person name="Pangilinan J."/>
            <person name="Lipzen A."/>
            <person name="Ahrendt S."/>
            <person name="Koriabine M."/>
            <person name="Cobaugh K."/>
            <person name="Salamov A."/>
            <person name="Yoshinaga Y."/>
            <person name="Ng V."/>
            <person name="Daum C."/>
            <person name="Grigoriev I.V."/>
            <person name="Slininger P.J."/>
            <person name="Dien B.S."/>
            <person name="Jin Y.-S."/>
            <person name="Rao C.V."/>
        </authorList>
    </citation>
    <scope>NUCLEOTIDE SEQUENCE</scope>
    <source>
        <strain evidence="2">NRRL Y-64009</strain>
    </source>
</reference>
<dbReference type="PANTHER" id="PTHR38048:SF2">
    <property type="entry name" value="HEMERYTHRIN-LIKE DOMAIN-CONTAINING PROTEIN"/>
    <property type="match status" value="1"/>
</dbReference>
<feature type="domain" description="Hemerythrin-like" evidence="1">
    <location>
        <begin position="31"/>
        <end position="148"/>
    </location>
</feature>
<name>A0AAD7QMU2_9ASCO</name>
<dbReference type="PANTHER" id="PTHR38048">
    <property type="entry name" value="EXPRESSED PROTEIN"/>
    <property type="match status" value="1"/>
</dbReference>
<evidence type="ECO:0000259" key="1">
    <source>
        <dbReference type="Pfam" id="PF01814"/>
    </source>
</evidence>
<dbReference type="Pfam" id="PF01814">
    <property type="entry name" value="Hemerythrin"/>
    <property type="match status" value="1"/>
</dbReference>
<sequence>MIRSLNNMTVQKLLLPTDPHELPQFVMRRLHFAFETAFYNILKNLEKPPQTDLSNFLGYCEAWCITLLGHHETEETITFPYLQQKLDFAEEVEQHKKIHDALDAFLEQIRLAKKDSAAFDPARMTQILKDAEDNLMAHLHQEIEDLAPDRLKVFSGEELAEMMKVSEKYAMKHSSPVVILPLIRSHTPPEYKCFPPLPWAVEKLLLPFLAMRHSGYWKYSPYSVA</sequence>
<dbReference type="InterPro" id="IPR012312">
    <property type="entry name" value="Hemerythrin-like"/>
</dbReference>
<dbReference type="EMBL" id="JARPMG010000009">
    <property type="protein sequence ID" value="KAJ8098134.1"/>
    <property type="molecule type" value="Genomic_DNA"/>
</dbReference>
<gene>
    <name evidence="2" type="ORF">POJ06DRAFT_258619</name>
</gene>
<proteinExistence type="predicted"/>
<protein>
    <recommendedName>
        <fullName evidence="1">Hemerythrin-like domain-containing protein</fullName>
    </recommendedName>
</protein>
<organism evidence="2 3">
    <name type="scientific">Lipomyces tetrasporus</name>
    <dbReference type="NCBI Taxonomy" id="54092"/>
    <lineage>
        <taxon>Eukaryota</taxon>
        <taxon>Fungi</taxon>
        <taxon>Dikarya</taxon>
        <taxon>Ascomycota</taxon>
        <taxon>Saccharomycotina</taxon>
        <taxon>Lipomycetes</taxon>
        <taxon>Lipomycetales</taxon>
        <taxon>Lipomycetaceae</taxon>
        <taxon>Lipomyces</taxon>
    </lineage>
</organism>
<dbReference type="AlphaFoldDB" id="A0AAD7QMU2"/>